<reference evidence="1" key="1">
    <citation type="submission" date="2021-06" db="EMBL/GenBank/DDBJ databases">
        <authorList>
            <person name="Kallberg Y."/>
            <person name="Tangrot J."/>
            <person name="Rosling A."/>
        </authorList>
    </citation>
    <scope>NUCLEOTIDE SEQUENCE</scope>
    <source>
        <strain evidence="1">MA453B</strain>
    </source>
</reference>
<evidence type="ECO:0000313" key="1">
    <source>
        <dbReference type="EMBL" id="CAG8804287.1"/>
    </source>
</evidence>
<accession>A0A9N9K1K5</accession>
<feature type="non-terminal residue" evidence="1">
    <location>
        <position position="174"/>
    </location>
</feature>
<dbReference type="OrthoDB" id="2352828at2759"/>
<protein>
    <submittedName>
        <fullName evidence="1">27144_t:CDS:1</fullName>
    </submittedName>
</protein>
<keyword evidence="2" id="KW-1185">Reference proteome</keyword>
<evidence type="ECO:0000313" key="2">
    <source>
        <dbReference type="Proteomes" id="UP000789405"/>
    </source>
</evidence>
<name>A0A9N9K1K5_9GLOM</name>
<gene>
    <name evidence="1" type="ORF">DERYTH_LOCUS24064</name>
</gene>
<organism evidence="1 2">
    <name type="scientific">Dentiscutata erythropus</name>
    <dbReference type="NCBI Taxonomy" id="1348616"/>
    <lineage>
        <taxon>Eukaryota</taxon>
        <taxon>Fungi</taxon>
        <taxon>Fungi incertae sedis</taxon>
        <taxon>Mucoromycota</taxon>
        <taxon>Glomeromycotina</taxon>
        <taxon>Glomeromycetes</taxon>
        <taxon>Diversisporales</taxon>
        <taxon>Gigasporaceae</taxon>
        <taxon>Dentiscutata</taxon>
    </lineage>
</organism>
<proteinExistence type="predicted"/>
<dbReference type="Proteomes" id="UP000789405">
    <property type="component" value="Unassembled WGS sequence"/>
</dbReference>
<dbReference type="EMBL" id="CAJVPY010038820">
    <property type="protein sequence ID" value="CAG8804287.1"/>
    <property type="molecule type" value="Genomic_DNA"/>
</dbReference>
<sequence>MSDIESESSNKKHSLINSDTLIDDYRKRLLTPADMYLKKKKTTHTSVYVKRIDNKELFPPTVSPVTTKSKTYNPVEWKSLNQSLLNAKRQHKINQDWAEDKDNEINKLIKLSIPDGCSTEISRWRKAFNLVVLVIESKDICLEDFLEEIRDLNFTFNYLQEVDPADFKTLLEKI</sequence>
<dbReference type="AlphaFoldDB" id="A0A9N9K1K5"/>
<comment type="caution">
    <text evidence="1">The sequence shown here is derived from an EMBL/GenBank/DDBJ whole genome shotgun (WGS) entry which is preliminary data.</text>
</comment>